<dbReference type="InterPro" id="IPR035093">
    <property type="entry name" value="RelE/ParE_toxin_dom_sf"/>
</dbReference>
<dbReference type="STRING" id="671143.DAMO_2496"/>
<evidence type="ECO:0000256" key="1">
    <source>
        <dbReference type="ARBA" id="ARBA00006226"/>
    </source>
</evidence>
<reference evidence="3 4" key="1">
    <citation type="journal article" date="2010" name="Nature">
        <title>Nitrite-driven anaerobic methane oxidation by oxygenic bacteria.</title>
        <authorList>
            <person name="Ettwig K.F."/>
            <person name="Butler M.K."/>
            <person name="Le Paslier D."/>
            <person name="Pelletier E."/>
            <person name="Mangenot S."/>
            <person name="Kuypers M.M.M."/>
            <person name="Schreiber F."/>
            <person name="Dutilh B.E."/>
            <person name="Zedelius J."/>
            <person name="de Beer D."/>
            <person name="Gloerich J."/>
            <person name="Wessels H.J.C.T."/>
            <person name="van Allen T."/>
            <person name="Luesken F."/>
            <person name="Wu M."/>
            <person name="van de Pas-Schoonen K.T."/>
            <person name="Op den Camp H.J.M."/>
            <person name="Janssen-Megens E.M."/>
            <person name="Francoijs K-J."/>
            <person name="Stunnenberg H."/>
            <person name="Weissenbach J."/>
            <person name="Jetten M.S.M."/>
            <person name="Strous M."/>
        </authorList>
    </citation>
    <scope>NUCLEOTIDE SEQUENCE [LARGE SCALE GENOMIC DNA]</scope>
</reference>
<dbReference type="PANTHER" id="PTHR33755">
    <property type="entry name" value="TOXIN PARE1-RELATED"/>
    <property type="match status" value="1"/>
</dbReference>
<comment type="similarity">
    <text evidence="1">Belongs to the RelE toxin family.</text>
</comment>
<dbReference type="Proteomes" id="UP000006898">
    <property type="component" value="Chromosome"/>
</dbReference>
<name>D5MJI4_METO1</name>
<accession>D5MJI4</accession>
<dbReference type="Pfam" id="PF05016">
    <property type="entry name" value="ParE_toxin"/>
    <property type="match status" value="1"/>
</dbReference>
<evidence type="ECO:0000313" key="4">
    <source>
        <dbReference type="Proteomes" id="UP000006898"/>
    </source>
</evidence>
<evidence type="ECO:0000313" key="3">
    <source>
        <dbReference type="EMBL" id="CBE69569.1"/>
    </source>
</evidence>
<dbReference type="AlphaFoldDB" id="D5MJI4"/>
<keyword evidence="2" id="KW-1277">Toxin-antitoxin system</keyword>
<evidence type="ECO:0000256" key="2">
    <source>
        <dbReference type="ARBA" id="ARBA00022649"/>
    </source>
</evidence>
<dbReference type="EMBL" id="FP565575">
    <property type="protein sequence ID" value="CBE69569.1"/>
    <property type="molecule type" value="Genomic_DNA"/>
</dbReference>
<dbReference type="InterPro" id="IPR051803">
    <property type="entry name" value="TA_system_RelE-like_toxin"/>
</dbReference>
<organism evidence="3 4">
    <name type="scientific">Methylomirabilis oxygeniifera</name>
    <dbReference type="NCBI Taxonomy" id="671143"/>
    <lineage>
        <taxon>Bacteria</taxon>
        <taxon>Candidatus Methylomirabilota</taxon>
        <taxon>Candidatus Methylomirabilia</taxon>
        <taxon>Candidatus Methylomirabilales</taxon>
        <taxon>Candidatus Methylomirabilaceae</taxon>
        <taxon>Candidatus Methylomirabilis</taxon>
    </lineage>
</organism>
<protein>
    <submittedName>
        <fullName evidence="3">Putative plasmid stabilization system protein</fullName>
    </submittedName>
</protein>
<dbReference type="eggNOG" id="COG3668">
    <property type="taxonomic scope" value="Bacteria"/>
</dbReference>
<dbReference type="InterPro" id="IPR007712">
    <property type="entry name" value="RelE/ParE_toxin"/>
</dbReference>
<sequence length="100" mass="11644">MKILFTPSARTQFLSALAYIRRDKPEAALRFRRRAETVLTRLIQFPESGRVIQEFPELPQREVVVAPYRFFYRAKGKVVWIVGVWHGAQRPSAPEDIESV</sequence>
<dbReference type="HOGENOM" id="CLU_147162_4_2_0"/>
<gene>
    <name evidence="3" type="ORF">DAMO_2496</name>
</gene>
<proteinExistence type="inferred from homology"/>
<dbReference type="Gene3D" id="3.30.2310.20">
    <property type="entry name" value="RelE-like"/>
    <property type="match status" value="1"/>
</dbReference>
<dbReference type="KEGG" id="mox:DAMO_2496"/>